<dbReference type="InterPro" id="IPR009057">
    <property type="entry name" value="Homeodomain-like_sf"/>
</dbReference>
<dbReference type="Gene3D" id="1.10.10.10">
    <property type="entry name" value="Winged helix-like DNA-binding domain superfamily/Winged helix DNA-binding domain"/>
    <property type="match status" value="1"/>
</dbReference>
<evidence type="ECO:0000313" key="1">
    <source>
        <dbReference type="EMBL" id="MBD2736853.1"/>
    </source>
</evidence>
<dbReference type="SUPFAM" id="SSF46689">
    <property type="entry name" value="Homeodomain-like"/>
    <property type="match status" value="1"/>
</dbReference>
<dbReference type="Proteomes" id="UP000637383">
    <property type="component" value="Unassembled WGS sequence"/>
</dbReference>
<dbReference type="Pfam" id="PF04255">
    <property type="entry name" value="DUF433"/>
    <property type="match status" value="1"/>
</dbReference>
<proteinExistence type="predicted"/>
<dbReference type="EMBL" id="JACJTU010000024">
    <property type="protein sequence ID" value="MBD2736853.1"/>
    <property type="molecule type" value="Genomic_DNA"/>
</dbReference>
<protein>
    <submittedName>
        <fullName evidence="1">DUF433 domain-containing protein</fullName>
    </submittedName>
</protein>
<evidence type="ECO:0000313" key="2">
    <source>
        <dbReference type="Proteomes" id="UP000637383"/>
    </source>
</evidence>
<name>A0ABR8KF79_9NOSO</name>
<dbReference type="InterPro" id="IPR007367">
    <property type="entry name" value="DUF433"/>
</dbReference>
<sequence length="116" mass="13802">MQLEDYFNFLAPDDIRLQGTRVGIETILFDYLFRAKTPEEIAKTYTSLTLEQVYATILYYLHNKQAVDAYMTDWLEWSDRMREEQRRNPNPVVEKLRKLKAEKMAIQADGAEISYR</sequence>
<dbReference type="RefSeq" id="WP_190957461.1">
    <property type="nucleotide sequence ID" value="NZ_JACJTU010000024.1"/>
</dbReference>
<organism evidence="1 2">
    <name type="scientific">Nostoc paludosum FACHB-159</name>
    <dbReference type="NCBI Taxonomy" id="2692908"/>
    <lineage>
        <taxon>Bacteria</taxon>
        <taxon>Bacillati</taxon>
        <taxon>Cyanobacteriota</taxon>
        <taxon>Cyanophyceae</taxon>
        <taxon>Nostocales</taxon>
        <taxon>Nostocaceae</taxon>
        <taxon>Nostoc</taxon>
    </lineage>
</organism>
<keyword evidence="2" id="KW-1185">Reference proteome</keyword>
<dbReference type="InterPro" id="IPR036388">
    <property type="entry name" value="WH-like_DNA-bd_sf"/>
</dbReference>
<reference evidence="1 2" key="1">
    <citation type="journal article" date="2020" name="ISME J.">
        <title>Comparative genomics reveals insights into cyanobacterial evolution and habitat adaptation.</title>
        <authorList>
            <person name="Chen M.Y."/>
            <person name="Teng W.K."/>
            <person name="Zhao L."/>
            <person name="Hu C.X."/>
            <person name="Zhou Y.K."/>
            <person name="Han B.P."/>
            <person name="Song L.R."/>
            <person name="Shu W.S."/>
        </authorList>
    </citation>
    <scope>NUCLEOTIDE SEQUENCE [LARGE SCALE GENOMIC DNA]</scope>
    <source>
        <strain evidence="1 2">FACHB-159</strain>
    </source>
</reference>
<accession>A0ABR8KF79</accession>
<comment type="caution">
    <text evidence="1">The sequence shown here is derived from an EMBL/GenBank/DDBJ whole genome shotgun (WGS) entry which is preliminary data.</text>
</comment>
<gene>
    <name evidence="1" type="ORF">H6H03_23680</name>
</gene>